<dbReference type="EMBL" id="CP001326">
    <property type="protein sequence ID" value="ACO63806.1"/>
    <property type="molecule type" value="Genomic_DNA"/>
</dbReference>
<gene>
    <name evidence="8" type="ORF">MICPUN_81659</name>
</gene>
<dbReference type="RefSeq" id="XP_002502548.1">
    <property type="nucleotide sequence ID" value="XM_002502502.1"/>
</dbReference>
<dbReference type="GO" id="GO:0003777">
    <property type="term" value="F:microtubule motor activity"/>
    <property type="evidence" value="ECO:0007669"/>
    <property type="project" value="InterPro"/>
</dbReference>
<feature type="binding site" evidence="4">
    <location>
        <begin position="82"/>
        <end position="89"/>
    </location>
    <ligand>
        <name>ATP</name>
        <dbReference type="ChEBI" id="CHEBI:30616"/>
    </ligand>
</feature>
<keyword evidence="2 4" id="KW-0067">ATP-binding</keyword>
<feature type="domain" description="Kinesin motor" evidence="7">
    <location>
        <begin position="1"/>
        <end position="323"/>
    </location>
</feature>
<evidence type="ECO:0000256" key="6">
    <source>
        <dbReference type="SAM" id="MobiDB-lite"/>
    </source>
</evidence>
<dbReference type="InterPro" id="IPR036961">
    <property type="entry name" value="Kinesin_motor_dom_sf"/>
</dbReference>
<sequence length="350" mass="37865">MSEDERELRLTVAAGPVAHASPQNATSPGKESASAKSGQRTRYTADRVFGPQAANDEVYARAARDIVRGALRGVNGTVFAYGQTGGGKTYTMRAITRGAIGDLFQAVQGDDERKYLMHFSAVEIYNEIVRDLLPLRLLDDPERGTVIERLICTPVDSSEALEALLREVEARRQVGATGMNAESSRSHMIVRLTIESRVASSADEAAVDTEDRGPALTATLNFVDLAGSERASRAQSSGTRLTEGCHINRSLLTLGKVIRSLSEKSERGSDEHVPYRDSKLTRILASSLGGNARTAVITCISAAASALEATRAALFFASQAKRVRNRATVNEVIDDKALIRRYRAEIAELQ</sequence>
<dbReference type="InParanoid" id="C1E6G3"/>
<keyword evidence="1 4" id="KW-0547">Nucleotide-binding</keyword>
<evidence type="ECO:0000256" key="2">
    <source>
        <dbReference type="ARBA" id="ARBA00022840"/>
    </source>
</evidence>
<proteinExistence type="inferred from homology"/>
<dbReference type="eggNOG" id="KOG0242">
    <property type="taxonomic scope" value="Eukaryota"/>
</dbReference>
<protein>
    <recommendedName>
        <fullName evidence="5">Kinesin-like protein</fullName>
    </recommendedName>
</protein>
<dbReference type="GeneID" id="8243834"/>
<dbReference type="Pfam" id="PF00225">
    <property type="entry name" value="Kinesin"/>
    <property type="match status" value="1"/>
</dbReference>
<dbReference type="InterPro" id="IPR001752">
    <property type="entry name" value="Kinesin_motor_dom"/>
</dbReference>
<dbReference type="AlphaFoldDB" id="C1E6G3"/>
<dbReference type="PROSITE" id="PS00411">
    <property type="entry name" value="KINESIN_MOTOR_1"/>
    <property type="match status" value="1"/>
</dbReference>
<dbReference type="GO" id="GO:0008017">
    <property type="term" value="F:microtubule binding"/>
    <property type="evidence" value="ECO:0007669"/>
    <property type="project" value="InterPro"/>
</dbReference>
<accession>C1E6G3</accession>
<dbReference type="Proteomes" id="UP000002009">
    <property type="component" value="Chromosome 5"/>
</dbReference>
<feature type="non-terminal residue" evidence="8">
    <location>
        <position position="350"/>
    </location>
</feature>
<evidence type="ECO:0000313" key="9">
    <source>
        <dbReference type="Proteomes" id="UP000002009"/>
    </source>
</evidence>
<keyword evidence="5" id="KW-0493">Microtubule</keyword>
<evidence type="ECO:0000256" key="5">
    <source>
        <dbReference type="RuleBase" id="RU000394"/>
    </source>
</evidence>
<dbReference type="Gene3D" id="3.40.850.10">
    <property type="entry name" value="Kinesin motor domain"/>
    <property type="match status" value="1"/>
</dbReference>
<dbReference type="InterPro" id="IPR027640">
    <property type="entry name" value="Kinesin-like_fam"/>
</dbReference>
<reference evidence="8 9" key="1">
    <citation type="journal article" date="2009" name="Science">
        <title>Green evolution and dynamic adaptations revealed by genomes of the marine picoeukaryotes Micromonas.</title>
        <authorList>
            <person name="Worden A.Z."/>
            <person name="Lee J.H."/>
            <person name="Mock T."/>
            <person name="Rouze P."/>
            <person name="Simmons M.P."/>
            <person name="Aerts A.L."/>
            <person name="Allen A.E."/>
            <person name="Cuvelier M.L."/>
            <person name="Derelle E."/>
            <person name="Everett M.V."/>
            <person name="Foulon E."/>
            <person name="Grimwood J."/>
            <person name="Gundlach H."/>
            <person name="Henrissat B."/>
            <person name="Napoli C."/>
            <person name="McDonald S.M."/>
            <person name="Parker M.S."/>
            <person name="Rombauts S."/>
            <person name="Salamov A."/>
            <person name="Von Dassow P."/>
            <person name="Badger J.H."/>
            <person name="Coutinho P.M."/>
            <person name="Demir E."/>
            <person name="Dubchak I."/>
            <person name="Gentemann C."/>
            <person name="Eikrem W."/>
            <person name="Gready J.E."/>
            <person name="John U."/>
            <person name="Lanier W."/>
            <person name="Lindquist E.A."/>
            <person name="Lucas S."/>
            <person name="Mayer K.F."/>
            <person name="Moreau H."/>
            <person name="Not F."/>
            <person name="Otillar R."/>
            <person name="Panaud O."/>
            <person name="Pangilinan J."/>
            <person name="Paulsen I."/>
            <person name="Piegu B."/>
            <person name="Poliakov A."/>
            <person name="Robbens S."/>
            <person name="Schmutz J."/>
            <person name="Toulza E."/>
            <person name="Wyss T."/>
            <person name="Zelensky A."/>
            <person name="Zhou K."/>
            <person name="Armbrust E.V."/>
            <person name="Bhattacharya D."/>
            <person name="Goodenough U.W."/>
            <person name="Van de Peer Y."/>
            <person name="Grigoriev I.V."/>
        </authorList>
    </citation>
    <scope>NUCLEOTIDE SEQUENCE [LARGE SCALE GENOMIC DNA]</scope>
    <source>
        <strain evidence="9">RCC299 / NOUM17</strain>
    </source>
</reference>
<dbReference type="PANTHER" id="PTHR47968:SF23">
    <property type="entry name" value="KINESIN-LIKE PROTEIN KIN-7A"/>
    <property type="match status" value="1"/>
</dbReference>
<dbReference type="GO" id="GO:0007018">
    <property type="term" value="P:microtubule-based movement"/>
    <property type="evidence" value="ECO:0007669"/>
    <property type="project" value="InterPro"/>
</dbReference>
<evidence type="ECO:0000256" key="3">
    <source>
        <dbReference type="ARBA" id="ARBA00023175"/>
    </source>
</evidence>
<dbReference type="OMA" id="TEGCHIN"/>
<dbReference type="InterPro" id="IPR027417">
    <property type="entry name" value="P-loop_NTPase"/>
</dbReference>
<evidence type="ECO:0000256" key="1">
    <source>
        <dbReference type="ARBA" id="ARBA00022741"/>
    </source>
</evidence>
<comment type="similarity">
    <text evidence="4 5">Belongs to the TRAFAC class myosin-kinesin ATPase superfamily. Kinesin family.</text>
</comment>
<dbReference type="PRINTS" id="PR00380">
    <property type="entry name" value="KINESINHEAVY"/>
</dbReference>
<feature type="compositionally biased region" description="Polar residues" evidence="6">
    <location>
        <begin position="21"/>
        <end position="42"/>
    </location>
</feature>
<evidence type="ECO:0000259" key="7">
    <source>
        <dbReference type="PROSITE" id="PS50067"/>
    </source>
</evidence>
<dbReference type="OrthoDB" id="3176171at2759"/>
<dbReference type="InterPro" id="IPR019821">
    <property type="entry name" value="Kinesin_motor_CS"/>
</dbReference>
<organism evidence="8 9">
    <name type="scientific">Micromonas commoda (strain RCC299 / NOUM17 / CCMP2709)</name>
    <name type="common">Picoplanktonic green alga</name>
    <dbReference type="NCBI Taxonomy" id="296587"/>
    <lineage>
        <taxon>Eukaryota</taxon>
        <taxon>Viridiplantae</taxon>
        <taxon>Chlorophyta</taxon>
        <taxon>Mamiellophyceae</taxon>
        <taxon>Mamiellales</taxon>
        <taxon>Mamiellaceae</taxon>
        <taxon>Micromonas</taxon>
    </lineage>
</organism>
<name>C1E6G3_MICCC</name>
<evidence type="ECO:0000256" key="4">
    <source>
        <dbReference type="PROSITE-ProRule" id="PRU00283"/>
    </source>
</evidence>
<feature type="region of interest" description="Disordered" evidence="6">
    <location>
        <begin position="1"/>
        <end position="42"/>
    </location>
</feature>
<evidence type="ECO:0000313" key="8">
    <source>
        <dbReference type="EMBL" id="ACO63806.1"/>
    </source>
</evidence>
<dbReference type="PROSITE" id="PS50067">
    <property type="entry name" value="KINESIN_MOTOR_2"/>
    <property type="match status" value="1"/>
</dbReference>
<dbReference type="SMART" id="SM00129">
    <property type="entry name" value="KISc"/>
    <property type="match status" value="1"/>
</dbReference>
<keyword evidence="9" id="KW-1185">Reference proteome</keyword>
<keyword evidence="3 4" id="KW-0505">Motor protein</keyword>
<dbReference type="KEGG" id="mis:MICPUN_81659"/>
<dbReference type="SUPFAM" id="SSF52540">
    <property type="entry name" value="P-loop containing nucleoside triphosphate hydrolases"/>
    <property type="match status" value="1"/>
</dbReference>
<dbReference type="GO" id="GO:0005524">
    <property type="term" value="F:ATP binding"/>
    <property type="evidence" value="ECO:0007669"/>
    <property type="project" value="UniProtKB-UniRule"/>
</dbReference>
<dbReference type="PANTHER" id="PTHR47968">
    <property type="entry name" value="CENTROMERE PROTEIN E"/>
    <property type="match status" value="1"/>
</dbReference>
<dbReference type="STRING" id="296587.C1E6G3"/>
<dbReference type="GO" id="GO:0005874">
    <property type="term" value="C:microtubule"/>
    <property type="evidence" value="ECO:0007669"/>
    <property type="project" value="UniProtKB-KW"/>
</dbReference>